<comment type="subunit">
    <text evidence="7">PSII is composed of 1 copy each of membrane proteins PsbA, PsbB, PsbC, PsbD, PsbE, PsbF, PsbH, PsbI, PsbJ, PsbK, PsbL, PsbM, PsbT, PsbX, PsbY, PsbZ, Psb30/Ycf12, peripheral proteins of the oxygen-evolving complex and a large number of cofactors. It forms dimeric complexes.</text>
</comment>
<dbReference type="EMBL" id="JN117275">
    <property type="protein sequence ID" value="AEK26790.1"/>
    <property type="molecule type" value="Genomic_DNA"/>
</dbReference>
<gene>
    <name evidence="7 8" type="primary">psb30</name>
    <name evidence="7" type="synonym">ycf12</name>
</gene>
<proteinExistence type="inferred from homology"/>
<name>G9FI95_9EUKA</name>
<evidence type="ECO:0000256" key="2">
    <source>
        <dbReference type="ARBA" id="ARBA00022531"/>
    </source>
</evidence>
<keyword evidence="8" id="KW-0934">Plastid</keyword>
<dbReference type="NCBIfam" id="NF010239">
    <property type="entry name" value="PRK13686.1"/>
    <property type="match status" value="1"/>
</dbReference>
<dbReference type="AlphaFoldDB" id="G9FI95"/>
<feature type="transmembrane region" description="Helical" evidence="7">
    <location>
        <begin position="6"/>
        <end position="29"/>
    </location>
</feature>
<keyword evidence="5 7" id="KW-0472">Membrane</keyword>
<keyword evidence="4 7" id="KW-1133">Transmembrane helix</keyword>
<dbReference type="InterPro" id="IPR010284">
    <property type="entry name" value="PSII_Ycf12_core-subunit"/>
</dbReference>
<protein>
    <recommendedName>
        <fullName evidence="7">Photosystem II reaction center protein Psb30</fullName>
    </recommendedName>
    <alternativeName>
        <fullName evidence="7">Photosystem II reaction center protein Ycf12</fullName>
    </alternativeName>
</protein>
<geneLocation type="plastid" evidence="8"/>
<organism evidence="8">
    <name type="scientific">Phaeocystis antarctica</name>
    <dbReference type="NCBI Taxonomy" id="33657"/>
    <lineage>
        <taxon>Eukaryota</taxon>
        <taxon>Haptista</taxon>
        <taxon>Haptophyta</taxon>
        <taxon>Prymnesiophyceae</taxon>
        <taxon>Phaeocystales</taxon>
        <taxon>Phaeocystaceae</taxon>
        <taxon>Phaeocystis</taxon>
    </lineage>
</organism>
<comment type="function">
    <text evidence="7">A core subunit of photosystem II (PSII), probably helps stabilize the reaction center.</text>
</comment>
<accession>G9FI95</accession>
<dbReference type="HAMAP" id="MF_01329">
    <property type="entry name" value="PSII_Psb30_Ycf12"/>
    <property type="match status" value="1"/>
</dbReference>
<dbReference type="RefSeq" id="YP_005088686.1">
    <property type="nucleotide sequence ID" value="NC_016703.2"/>
</dbReference>
<comment type="subcellular location">
    <subcellularLocation>
        <location evidence="7">Cellular thylakoid membrane</location>
        <topology evidence="7">Single-pass membrane protein</topology>
    </subcellularLocation>
    <subcellularLocation>
        <location evidence="1">Membrane</location>
        <topology evidence="1">Single-pass membrane protein</topology>
    </subcellularLocation>
</comment>
<dbReference type="Pfam" id="PF05969">
    <property type="entry name" value="PSII_Ycf12"/>
    <property type="match status" value="1"/>
</dbReference>
<comment type="similarity">
    <text evidence="7">Belongs to the Psb30/Ycf12 family.</text>
</comment>
<keyword evidence="2 7" id="KW-0602">Photosynthesis</keyword>
<dbReference type="GO" id="GO:0042651">
    <property type="term" value="C:thylakoid membrane"/>
    <property type="evidence" value="ECO:0007669"/>
    <property type="project" value="UniProtKB-UniRule"/>
</dbReference>
<evidence type="ECO:0000256" key="4">
    <source>
        <dbReference type="ARBA" id="ARBA00022989"/>
    </source>
</evidence>
<dbReference type="GO" id="GO:0015979">
    <property type="term" value="P:photosynthesis"/>
    <property type="evidence" value="ECO:0007669"/>
    <property type="project" value="UniProtKB-KW"/>
</dbReference>
<keyword evidence="3 7" id="KW-0812">Transmembrane</keyword>
<dbReference type="GeneID" id="11539911"/>
<evidence type="ECO:0000313" key="8">
    <source>
        <dbReference type="EMBL" id="AEK26790.1"/>
    </source>
</evidence>
<evidence type="ECO:0000256" key="3">
    <source>
        <dbReference type="ARBA" id="ARBA00022692"/>
    </source>
</evidence>
<evidence type="ECO:0000256" key="1">
    <source>
        <dbReference type="ARBA" id="ARBA00004167"/>
    </source>
</evidence>
<evidence type="ECO:0000256" key="6">
    <source>
        <dbReference type="ARBA" id="ARBA00023276"/>
    </source>
</evidence>
<keyword evidence="7" id="KW-0793">Thylakoid</keyword>
<evidence type="ECO:0000256" key="7">
    <source>
        <dbReference type="HAMAP-Rule" id="MF_01329"/>
    </source>
</evidence>
<sequence length="34" mass="3787">MINWSVFAQLTSLALVVLSGPAIIFLLYFKQGNM</sequence>
<keyword evidence="6 7" id="KW-0604">Photosystem II</keyword>
<evidence type="ECO:0000256" key="5">
    <source>
        <dbReference type="ARBA" id="ARBA00023136"/>
    </source>
</evidence>
<dbReference type="GO" id="GO:0009523">
    <property type="term" value="C:photosystem II"/>
    <property type="evidence" value="ECO:0007669"/>
    <property type="project" value="UniProtKB-KW"/>
</dbReference>
<reference evidence="8" key="1">
    <citation type="journal article" date="2014" name="Mol. Phylogenet. Evol.">
        <title>Massive difference in synonymous substitution rates among mitochondrial, plastid, and nuclear genes of Phaeocystis algae.</title>
        <authorList>
            <person name="Smith D.R."/>
            <person name="Arrigo K.R."/>
            <person name="Alderkamp A.C."/>
            <person name="Allen A.E."/>
        </authorList>
    </citation>
    <scope>NUCLEOTIDE SEQUENCE</scope>
    <source>
        <strain evidence="8">CCMP1374</strain>
    </source>
</reference>